<evidence type="ECO:0000313" key="8">
    <source>
        <dbReference type="Proteomes" id="UP000192917"/>
    </source>
</evidence>
<dbReference type="GO" id="GO:0019808">
    <property type="term" value="F:polyamine binding"/>
    <property type="evidence" value="ECO:0007669"/>
    <property type="project" value="InterPro"/>
</dbReference>
<dbReference type="AlphaFoldDB" id="A0A1Y6BKB7"/>
<dbReference type="STRING" id="560819.SAMN05428998_105209"/>
<dbReference type="PANTHER" id="PTHR30222:SF17">
    <property type="entry name" value="SPERMIDINE_PUTRESCINE-BINDING PERIPLASMIC PROTEIN"/>
    <property type="match status" value="1"/>
</dbReference>
<name>A0A1Y6BKB7_9PROT</name>
<evidence type="ECO:0000256" key="2">
    <source>
        <dbReference type="ARBA" id="ARBA00022448"/>
    </source>
</evidence>
<keyword evidence="2" id="KW-0813">Transport</keyword>
<dbReference type="RefSeq" id="WP_085122237.1">
    <property type="nucleotide sequence ID" value="NZ_FWZX01000005.1"/>
</dbReference>
<dbReference type="InterPro" id="IPR006311">
    <property type="entry name" value="TAT_signal"/>
</dbReference>
<keyword evidence="4" id="KW-0574">Periplasm</keyword>
<keyword evidence="6" id="KW-1133">Transmembrane helix</keyword>
<organism evidence="7 8">
    <name type="scientific">Tistlia consotensis USBA 355</name>
    <dbReference type="NCBI Taxonomy" id="560819"/>
    <lineage>
        <taxon>Bacteria</taxon>
        <taxon>Pseudomonadati</taxon>
        <taxon>Pseudomonadota</taxon>
        <taxon>Alphaproteobacteria</taxon>
        <taxon>Rhodospirillales</taxon>
        <taxon>Rhodovibrionaceae</taxon>
        <taxon>Tistlia</taxon>
    </lineage>
</organism>
<sequence length="385" mass="42826">MNQNSKFQKTPSTAATEAGSPALSRRDFHRLLAGAGLAVGGLAAGGTLALPGRARAADINLTVFEWSGYDDPSLFPEFVKKYGGQPNFAIFAEEEEAYQKLRAGFKVDLAHPCTLSVGRWRDAGLLKPIDTSRIARWKDIPTDMLAAKGIMADGKTWFMPFDWGNSTIIYREDELPKAEQSYKLLLDPKLKGKVSMFDSVDEAFVFASGVLGYKSHMDLTDDQIQKCAEVLRQLHKNVRFYWSDPTALQQAMAAGEVTAAWAWTDSYLALKGEKVDVKFMFPKEGLSTWMCGMVMLKDAPGNLDQAYDYLNAMLDPQVGKVLIDDWGYGHSNRNSYKLATSELAKQLGLTSDLDKFLKGTRYQGEIPPEKREKMIDIFEQVKLGG</sequence>
<feature type="region of interest" description="Disordered" evidence="5">
    <location>
        <begin position="1"/>
        <end position="22"/>
    </location>
</feature>
<dbReference type="Proteomes" id="UP000192917">
    <property type="component" value="Unassembled WGS sequence"/>
</dbReference>
<dbReference type="GO" id="GO:0042597">
    <property type="term" value="C:periplasmic space"/>
    <property type="evidence" value="ECO:0007669"/>
    <property type="project" value="UniProtKB-SubCell"/>
</dbReference>
<proteinExistence type="predicted"/>
<comment type="subcellular location">
    <subcellularLocation>
        <location evidence="1">Periplasm</location>
    </subcellularLocation>
</comment>
<keyword evidence="3" id="KW-0732">Signal</keyword>
<dbReference type="PROSITE" id="PS51318">
    <property type="entry name" value="TAT"/>
    <property type="match status" value="1"/>
</dbReference>
<keyword evidence="6" id="KW-0472">Membrane</keyword>
<dbReference type="Gene3D" id="3.40.190.10">
    <property type="entry name" value="Periplasmic binding protein-like II"/>
    <property type="match status" value="2"/>
</dbReference>
<gene>
    <name evidence="7" type="ORF">SAMN05428998_105209</name>
</gene>
<keyword evidence="6" id="KW-0812">Transmembrane</keyword>
<evidence type="ECO:0000256" key="6">
    <source>
        <dbReference type="SAM" id="Phobius"/>
    </source>
</evidence>
<evidence type="ECO:0000256" key="5">
    <source>
        <dbReference type="SAM" id="MobiDB-lite"/>
    </source>
</evidence>
<protein>
    <submittedName>
        <fullName evidence="7">Putative spermidine/putrescine transport system substrate-binding protein/spermidine/putrescine transport system substrate-binding protein</fullName>
    </submittedName>
</protein>
<feature type="compositionally biased region" description="Polar residues" evidence="5">
    <location>
        <begin position="1"/>
        <end position="15"/>
    </location>
</feature>
<reference evidence="7 8" key="1">
    <citation type="submission" date="2017-04" db="EMBL/GenBank/DDBJ databases">
        <authorList>
            <person name="Afonso C.L."/>
            <person name="Miller P.J."/>
            <person name="Scott M.A."/>
            <person name="Spackman E."/>
            <person name="Goraichik I."/>
            <person name="Dimitrov K.M."/>
            <person name="Suarez D.L."/>
            <person name="Swayne D.E."/>
        </authorList>
    </citation>
    <scope>NUCLEOTIDE SEQUENCE [LARGE SCALE GENOMIC DNA]</scope>
    <source>
        <strain evidence="7 8">USBA 355</strain>
    </source>
</reference>
<dbReference type="SUPFAM" id="SSF53850">
    <property type="entry name" value="Periplasmic binding protein-like II"/>
    <property type="match status" value="1"/>
</dbReference>
<keyword evidence="8" id="KW-1185">Reference proteome</keyword>
<evidence type="ECO:0000313" key="7">
    <source>
        <dbReference type="EMBL" id="SMF13893.1"/>
    </source>
</evidence>
<feature type="transmembrane region" description="Helical" evidence="6">
    <location>
        <begin position="31"/>
        <end position="50"/>
    </location>
</feature>
<dbReference type="PANTHER" id="PTHR30222">
    <property type="entry name" value="SPERMIDINE/PUTRESCINE-BINDING PERIPLASMIC PROTEIN"/>
    <property type="match status" value="1"/>
</dbReference>
<dbReference type="Pfam" id="PF13416">
    <property type="entry name" value="SBP_bac_8"/>
    <property type="match status" value="1"/>
</dbReference>
<dbReference type="InterPro" id="IPR001188">
    <property type="entry name" value="Sperm_putr-bd"/>
</dbReference>
<dbReference type="EMBL" id="FWZX01000005">
    <property type="protein sequence ID" value="SMF13893.1"/>
    <property type="molecule type" value="Genomic_DNA"/>
</dbReference>
<dbReference type="GO" id="GO:0015846">
    <property type="term" value="P:polyamine transport"/>
    <property type="evidence" value="ECO:0007669"/>
    <property type="project" value="InterPro"/>
</dbReference>
<dbReference type="InterPro" id="IPR006059">
    <property type="entry name" value="SBP"/>
</dbReference>
<evidence type="ECO:0000256" key="4">
    <source>
        <dbReference type="ARBA" id="ARBA00022764"/>
    </source>
</evidence>
<evidence type="ECO:0000256" key="1">
    <source>
        <dbReference type="ARBA" id="ARBA00004418"/>
    </source>
</evidence>
<accession>A0A1Y6BKB7</accession>
<dbReference type="PRINTS" id="PR00909">
    <property type="entry name" value="SPERMDNBNDNG"/>
</dbReference>
<evidence type="ECO:0000256" key="3">
    <source>
        <dbReference type="ARBA" id="ARBA00022729"/>
    </source>
</evidence>